<dbReference type="Pfam" id="PF06069">
    <property type="entry name" value="PerC"/>
    <property type="match status" value="1"/>
</dbReference>
<sequence>MKSKTRLERYHENYVTRRLGPQVATSPAAQAIEQRALELEAKGLFRVAAGLWLKCLDAAVGDVERQRIAMRRERCITRGCARREHYCGVNAGQITDMWGLL</sequence>
<proteinExistence type="predicted"/>
<dbReference type="Proteomes" id="UP000018545">
    <property type="component" value="Chromosome"/>
</dbReference>
<evidence type="ECO:0000313" key="2">
    <source>
        <dbReference type="Proteomes" id="UP000018545"/>
    </source>
</evidence>
<dbReference type="AlphaFoldDB" id="V5U0H1"/>
<dbReference type="RefSeq" id="WP_007901913.1">
    <property type="nucleotide sequence ID" value="NC_023032.1"/>
</dbReference>
<dbReference type="PATRIC" id="fig|1401659.3.peg.1928"/>
<accession>V5U0H1</accession>
<organism evidence="1 2">
    <name type="scientific">Cronobacter malonaticus</name>
    <dbReference type="NCBI Taxonomy" id="413503"/>
    <lineage>
        <taxon>Bacteria</taxon>
        <taxon>Pseudomonadati</taxon>
        <taxon>Pseudomonadota</taxon>
        <taxon>Gammaproteobacteria</taxon>
        <taxon>Enterobacterales</taxon>
        <taxon>Enterobacteriaceae</taxon>
        <taxon>Cronobacter</taxon>
    </lineage>
</organism>
<dbReference type="HOGENOM" id="CLU_159863_0_0_6"/>
<evidence type="ECO:0000313" key="1">
    <source>
        <dbReference type="EMBL" id="AHB70309.1"/>
    </source>
</evidence>
<evidence type="ECO:0008006" key="3">
    <source>
        <dbReference type="Google" id="ProtNLM"/>
    </source>
</evidence>
<gene>
    <name evidence="1" type="ORF">P262_02738</name>
</gene>
<dbReference type="EMBL" id="CP006731">
    <property type="protein sequence ID" value="AHB70309.1"/>
    <property type="molecule type" value="Genomic_DNA"/>
</dbReference>
<reference evidence="1 2" key="1">
    <citation type="journal article" date="2014" name="Genome Announc.">
        <title>Complete Genome Sequence of Cronobacter sakazakii Strain CMCC 45402.</title>
        <authorList>
            <person name="Zhao Z."/>
            <person name="Wang L."/>
            <person name="Wang B."/>
            <person name="Liang H."/>
            <person name="Ye Q."/>
            <person name="Zeng M."/>
        </authorList>
    </citation>
    <scope>NUCLEOTIDE SEQUENCE [LARGE SCALE GENOMIC DNA]</scope>
    <source>
        <strain evidence="2">45402</strain>
    </source>
</reference>
<dbReference type="InterPro" id="IPR024684">
    <property type="entry name" value="Tscrpt_act_PerC/SfV_Orf40"/>
</dbReference>
<protein>
    <recommendedName>
        <fullName evidence="3">PerC family transcriptional regulator</fullName>
    </recommendedName>
</protein>
<name>V5U0H1_9ENTR</name>
<dbReference type="KEGG" id="csi:P262_02738"/>